<dbReference type="SUPFAM" id="SSF57667">
    <property type="entry name" value="beta-beta-alpha zinc fingers"/>
    <property type="match status" value="1"/>
</dbReference>
<feature type="compositionally biased region" description="Basic and acidic residues" evidence="7">
    <location>
        <begin position="40"/>
        <end position="53"/>
    </location>
</feature>
<dbReference type="Proteomes" id="UP001347796">
    <property type="component" value="Unassembled WGS sequence"/>
</dbReference>
<evidence type="ECO:0000259" key="8">
    <source>
        <dbReference type="PROSITE" id="PS50103"/>
    </source>
</evidence>
<dbReference type="PROSITE" id="PS50103">
    <property type="entry name" value="ZF_C3H1"/>
    <property type="match status" value="1"/>
</dbReference>
<dbReference type="Gene3D" id="3.30.160.60">
    <property type="entry name" value="Classic Zinc Finger"/>
    <property type="match status" value="1"/>
</dbReference>
<dbReference type="SMART" id="SM00451">
    <property type="entry name" value="ZnF_U1"/>
    <property type="match status" value="1"/>
</dbReference>
<dbReference type="GO" id="GO:0008270">
    <property type="term" value="F:zinc ion binding"/>
    <property type="evidence" value="ECO:0007669"/>
    <property type="project" value="UniProtKB-KW"/>
</dbReference>
<feature type="zinc finger region" description="C3H1-type" evidence="6">
    <location>
        <begin position="51"/>
        <end position="78"/>
    </location>
</feature>
<dbReference type="PANTHER" id="PTHR16465:SF0">
    <property type="entry name" value="ZINC FINGER MATRIN-TYPE PROTEIN 5"/>
    <property type="match status" value="1"/>
</dbReference>
<dbReference type="InterPro" id="IPR036236">
    <property type="entry name" value="Znf_C2H2_sf"/>
</dbReference>
<organism evidence="10 11">
    <name type="scientific">Patella caerulea</name>
    <name type="common">Rayed Mediterranean limpet</name>
    <dbReference type="NCBI Taxonomy" id="87958"/>
    <lineage>
        <taxon>Eukaryota</taxon>
        <taxon>Metazoa</taxon>
        <taxon>Spiralia</taxon>
        <taxon>Lophotrochozoa</taxon>
        <taxon>Mollusca</taxon>
        <taxon>Gastropoda</taxon>
        <taxon>Patellogastropoda</taxon>
        <taxon>Patelloidea</taxon>
        <taxon>Patellidae</taxon>
        <taxon>Patella</taxon>
    </lineage>
</organism>
<accession>A0AAN8KER4</accession>
<evidence type="ECO:0000259" key="9">
    <source>
        <dbReference type="PROSITE" id="PS50171"/>
    </source>
</evidence>
<feature type="compositionally biased region" description="Polar residues" evidence="7">
    <location>
        <begin position="16"/>
        <end position="30"/>
    </location>
</feature>
<dbReference type="InterPro" id="IPR000690">
    <property type="entry name" value="Matrin/U1-C_Znf_C2H2"/>
</dbReference>
<dbReference type="Pfam" id="PF06220">
    <property type="entry name" value="zf-U1"/>
    <property type="match status" value="1"/>
</dbReference>
<keyword evidence="4 6" id="KW-0862">Zinc</keyword>
<dbReference type="PANTHER" id="PTHR16465">
    <property type="entry name" value="NUCLEASE-RELATED"/>
    <property type="match status" value="1"/>
</dbReference>
<reference evidence="10 11" key="1">
    <citation type="submission" date="2024-01" db="EMBL/GenBank/DDBJ databases">
        <title>The genome of the rayed Mediterranean limpet Patella caerulea (Linnaeus, 1758).</title>
        <authorList>
            <person name="Anh-Thu Weber A."/>
            <person name="Halstead-Nussloch G."/>
        </authorList>
    </citation>
    <scope>NUCLEOTIDE SEQUENCE [LARGE SCALE GENOMIC DNA]</scope>
    <source>
        <strain evidence="10">AATW-2023a</strain>
        <tissue evidence="10">Whole specimen</tissue>
    </source>
</reference>
<protein>
    <recommendedName>
        <fullName evidence="12">C3H1-type domain-containing protein</fullName>
    </recommendedName>
</protein>
<evidence type="ECO:0000256" key="1">
    <source>
        <dbReference type="ARBA" id="ARBA00004123"/>
    </source>
</evidence>
<evidence type="ECO:0008006" key="12">
    <source>
        <dbReference type="Google" id="ProtNLM"/>
    </source>
</evidence>
<dbReference type="GO" id="GO:0003676">
    <property type="term" value="F:nucleic acid binding"/>
    <property type="evidence" value="ECO:0007669"/>
    <property type="project" value="InterPro"/>
</dbReference>
<dbReference type="InterPro" id="IPR041367">
    <property type="entry name" value="Znf-CCCH_4"/>
</dbReference>
<evidence type="ECO:0000256" key="7">
    <source>
        <dbReference type="SAM" id="MobiDB-lite"/>
    </source>
</evidence>
<evidence type="ECO:0000313" key="11">
    <source>
        <dbReference type="Proteomes" id="UP001347796"/>
    </source>
</evidence>
<evidence type="ECO:0000313" key="10">
    <source>
        <dbReference type="EMBL" id="KAK6192209.1"/>
    </source>
</evidence>
<comment type="subcellular location">
    <subcellularLocation>
        <location evidence="1">Nucleus</location>
    </subcellularLocation>
</comment>
<sequence length="162" mass="19109">MGRQYYCEFCEKSFADNPSSRKNHLNGTQHKNNRKNHYNSFKDPDERLQEERRKRPCKNFPRGMCDFGDNCRYSHLTEADFAQLEQQVLQRRHHNTGPPPSLEDWLSKRDKRIQSESPSIKPDLTLPVYTMPSNLMHIPNLPPSVLPPPPDIFNNLKYEEWG</sequence>
<evidence type="ECO:0000256" key="6">
    <source>
        <dbReference type="PROSITE-ProRule" id="PRU00723"/>
    </source>
</evidence>
<dbReference type="AlphaFoldDB" id="A0AAN8KER4"/>
<dbReference type="EMBL" id="JAZGQO010000002">
    <property type="protein sequence ID" value="KAK6192209.1"/>
    <property type="molecule type" value="Genomic_DNA"/>
</dbReference>
<dbReference type="SMART" id="SM00356">
    <property type="entry name" value="ZnF_C3H1"/>
    <property type="match status" value="1"/>
</dbReference>
<dbReference type="SUPFAM" id="SSF90229">
    <property type="entry name" value="CCCH zinc finger"/>
    <property type="match status" value="1"/>
</dbReference>
<feature type="domain" description="C3H1-type" evidence="8">
    <location>
        <begin position="51"/>
        <end position="78"/>
    </location>
</feature>
<dbReference type="PROSITE" id="PS50171">
    <property type="entry name" value="ZF_MATRIN"/>
    <property type="match status" value="1"/>
</dbReference>
<evidence type="ECO:0000256" key="5">
    <source>
        <dbReference type="ARBA" id="ARBA00023242"/>
    </source>
</evidence>
<evidence type="ECO:0000256" key="4">
    <source>
        <dbReference type="ARBA" id="ARBA00022833"/>
    </source>
</evidence>
<keyword evidence="5" id="KW-0539">Nucleus</keyword>
<name>A0AAN8KER4_PATCE</name>
<feature type="domain" description="Matrin-type" evidence="9">
    <location>
        <begin position="5"/>
        <end position="36"/>
    </location>
</feature>
<evidence type="ECO:0000256" key="3">
    <source>
        <dbReference type="ARBA" id="ARBA00022771"/>
    </source>
</evidence>
<comment type="caution">
    <text evidence="10">The sequence shown here is derived from an EMBL/GenBank/DDBJ whole genome shotgun (WGS) entry which is preliminary data.</text>
</comment>
<dbReference type="InterPro" id="IPR013085">
    <property type="entry name" value="U1-CZ_Znf_C2H2"/>
</dbReference>
<dbReference type="InterPro" id="IPR036855">
    <property type="entry name" value="Znf_CCCH_sf"/>
</dbReference>
<proteinExistence type="predicted"/>
<keyword evidence="3 6" id="KW-0863">Zinc-finger</keyword>
<dbReference type="Gene3D" id="4.10.1000.10">
    <property type="entry name" value="Zinc finger, CCCH-type"/>
    <property type="match status" value="1"/>
</dbReference>
<dbReference type="InterPro" id="IPR003604">
    <property type="entry name" value="Matrin/U1-like-C_Znf_C2H2"/>
</dbReference>
<gene>
    <name evidence="10" type="ORF">SNE40_003721</name>
</gene>
<dbReference type="GO" id="GO:0005689">
    <property type="term" value="C:U12-type spliceosomal complex"/>
    <property type="evidence" value="ECO:0007669"/>
    <property type="project" value="TreeGrafter"/>
</dbReference>
<evidence type="ECO:0000256" key="2">
    <source>
        <dbReference type="ARBA" id="ARBA00022723"/>
    </source>
</evidence>
<feature type="region of interest" description="Disordered" evidence="7">
    <location>
        <begin position="15"/>
        <end position="55"/>
    </location>
</feature>
<keyword evidence="11" id="KW-1185">Reference proteome</keyword>
<dbReference type="InterPro" id="IPR000571">
    <property type="entry name" value="Znf_CCCH"/>
</dbReference>
<dbReference type="Pfam" id="PF18044">
    <property type="entry name" value="zf-CCCH_4"/>
    <property type="match status" value="1"/>
</dbReference>
<keyword evidence="2 6" id="KW-0479">Metal-binding</keyword>